<name>A0A5J4J7V5_9BACI</name>
<evidence type="ECO:0000313" key="3">
    <source>
        <dbReference type="EMBL" id="GER70986.1"/>
    </source>
</evidence>
<dbReference type="InterPro" id="IPR050535">
    <property type="entry name" value="DNA_Repair-Maintenance_Comp"/>
</dbReference>
<evidence type="ECO:0000313" key="4">
    <source>
        <dbReference type="Proteomes" id="UP000391919"/>
    </source>
</evidence>
<dbReference type="PANTHER" id="PTHR30337:SF7">
    <property type="entry name" value="PHOSPHOESTERASE"/>
    <property type="match status" value="1"/>
</dbReference>
<dbReference type="InterPro" id="IPR029052">
    <property type="entry name" value="Metallo-depent_PP-like"/>
</dbReference>
<dbReference type="RefSeq" id="WP_151681488.1">
    <property type="nucleotide sequence ID" value="NZ_BKZP01000038.1"/>
</dbReference>
<gene>
    <name evidence="3" type="ORF">BpJC7_22890</name>
</gene>
<dbReference type="InterPro" id="IPR014576">
    <property type="entry name" value="Pesterase_YhaO"/>
</dbReference>
<dbReference type="CDD" id="cd00840">
    <property type="entry name" value="MPP_Mre11_N"/>
    <property type="match status" value="1"/>
</dbReference>
<keyword evidence="1" id="KW-0378">Hydrolase</keyword>
<proteinExistence type="predicted"/>
<organism evidence="3 4">
    <name type="scientific">Weizmannia acidilactici</name>
    <dbReference type="NCBI Taxonomy" id="2607726"/>
    <lineage>
        <taxon>Bacteria</taxon>
        <taxon>Bacillati</taxon>
        <taxon>Bacillota</taxon>
        <taxon>Bacilli</taxon>
        <taxon>Bacillales</taxon>
        <taxon>Bacillaceae</taxon>
        <taxon>Heyndrickxia</taxon>
    </lineage>
</organism>
<accession>A0A5J4J7V5</accession>
<dbReference type="EMBL" id="BKZQ01000032">
    <property type="protein sequence ID" value="GER70986.1"/>
    <property type="molecule type" value="Genomic_DNA"/>
</dbReference>
<dbReference type="InterPro" id="IPR041796">
    <property type="entry name" value="Mre11_N"/>
</dbReference>
<reference evidence="3 4" key="1">
    <citation type="submission" date="2019-09" db="EMBL/GenBank/DDBJ databases">
        <title>Draft genome sequence of Bacillus sp. JC-7.</title>
        <authorList>
            <person name="Tanaka N."/>
            <person name="Shiwa Y."/>
            <person name="Fujita N."/>
            <person name="Tanasupawat S."/>
        </authorList>
    </citation>
    <scope>NUCLEOTIDE SEQUENCE [LARGE SCALE GENOMIC DNA]</scope>
    <source>
        <strain evidence="3 4">JC-7</strain>
    </source>
</reference>
<dbReference type="InterPro" id="IPR004843">
    <property type="entry name" value="Calcineurin-like_PHP"/>
</dbReference>
<dbReference type="GO" id="GO:0016787">
    <property type="term" value="F:hydrolase activity"/>
    <property type="evidence" value="ECO:0007669"/>
    <property type="project" value="UniProtKB-KW"/>
</dbReference>
<evidence type="ECO:0000259" key="2">
    <source>
        <dbReference type="Pfam" id="PF00149"/>
    </source>
</evidence>
<dbReference type="PANTHER" id="PTHR30337">
    <property type="entry name" value="COMPONENT OF ATP-DEPENDENT DSDNA EXONUCLEASE"/>
    <property type="match status" value="1"/>
</dbReference>
<protein>
    <submittedName>
        <fullName evidence="3">Metallophosphoesterase</fullName>
    </submittedName>
</protein>
<dbReference type="AlphaFoldDB" id="A0A5J4J7V5"/>
<keyword evidence="4" id="KW-1185">Reference proteome</keyword>
<dbReference type="Proteomes" id="UP000391919">
    <property type="component" value="Unassembled WGS sequence"/>
</dbReference>
<feature type="domain" description="Calcineurin-like phosphoesterase" evidence="2">
    <location>
        <begin position="4"/>
        <end position="197"/>
    </location>
</feature>
<dbReference type="Pfam" id="PF00149">
    <property type="entry name" value="Metallophos"/>
    <property type="match status" value="1"/>
</dbReference>
<comment type="caution">
    <text evidence="3">The sequence shown here is derived from an EMBL/GenBank/DDBJ whole genome shotgun (WGS) entry which is preliminary data.</text>
</comment>
<dbReference type="SUPFAM" id="SSF56300">
    <property type="entry name" value="Metallo-dependent phosphatases"/>
    <property type="match status" value="1"/>
</dbReference>
<sequence length="423" mass="47725">MSFSFIHTADIHLDSPLVGLEQYEGAPVEKIRGATREAFKNLVDTAIKRHVDFIVIAGDLYDGDWKDYNTGLFFTSQMVRLQKEGIRVFLIRGNHDAANIMTKVLKLPDNVYEFPIKAPGTVTLDELGVAIHGQGFASRAVGENLVKLYPPKKEGYFNIGILHTSATGREGHENYAPCTIEDMKEKQYDYWALGHIHLRELLHPYDPVILFPGNIQGRHIRETGEKGCTYVEVKDGAIEKMEQIPLDVLRWELCAIDAGGMETVDELLDAAREALERKYEEADGRYLAVRFKFFGATKIHRELIAKKDLVLNQLRSVSLEAGFGEIWVEKVKIETAGLNDSGAFISEQSPVGMILKFMREAAEDEEMLQSLLDEFRDIRQAIPHELKEGEDGFDFSDPGLIKKRLKDVEDFILYSLMETGVGA</sequence>
<dbReference type="PIRSF" id="PIRSF033091">
    <property type="entry name" value="Pesterase_YhaO"/>
    <property type="match status" value="1"/>
</dbReference>
<evidence type="ECO:0000256" key="1">
    <source>
        <dbReference type="ARBA" id="ARBA00022801"/>
    </source>
</evidence>
<dbReference type="Gene3D" id="3.60.21.10">
    <property type="match status" value="1"/>
</dbReference>